<name>A0ACB5TLH7_AMBMO</name>
<evidence type="ECO:0000313" key="1">
    <source>
        <dbReference type="EMBL" id="GME90846.1"/>
    </source>
</evidence>
<dbReference type="Proteomes" id="UP001165064">
    <property type="component" value="Unassembled WGS sequence"/>
</dbReference>
<gene>
    <name evidence="1" type="ORF">Amon02_000878700</name>
</gene>
<proteinExistence type="predicted"/>
<comment type="caution">
    <text evidence="1">The sequence shown here is derived from an EMBL/GenBank/DDBJ whole genome shotgun (WGS) entry which is preliminary data.</text>
</comment>
<protein>
    <submittedName>
        <fullName evidence="1">Unnamed protein product</fullName>
    </submittedName>
</protein>
<evidence type="ECO:0000313" key="2">
    <source>
        <dbReference type="Proteomes" id="UP001165064"/>
    </source>
</evidence>
<keyword evidence="2" id="KW-1185">Reference proteome</keyword>
<sequence>MKVSTPSHSATESPSTKSQPSTTSSPLQKRKSSPLSTPSLKQTPSSTSTKTVSPFKKSFSTPDSTFINNIDNSTPSSKPETGLDFTDDINNNSRHERKSPSRPEIPPLSEKLSKLGLQSLARKPSRPKLLSSSPSPGRSQSPNPFESNSNNNSFNSGVTGSGFGNKSSRSGSNNFGSNRNFFSPGKLESPFLDLDQSNISASRKNSQSDLSIGFEKKKLGSSNSGAEGKSSHANSLSSSGTTSSLSLQEVPESESPSIHKDDEKSTVEILPNEEKEKGDSETIKNLDVDVTDNDRTPDTGDSGTAEKDVLDPVNLGKDVNLLEGCVSHSSAAGKEDATNEGTNKDIASDKGTVEGVTVDKAIEKDDIKLKTNVKVPIKMS</sequence>
<dbReference type="EMBL" id="BSXS01007930">
    <property type="protein sequence ID" value="GME90846.1"/>
    <property type="molecule type" value="Genomic_DNA"/>
</dbReference>
<accession>A0ACB5TLH7</accession>
<reference evidence="1" key="1">
    <citation type="submission" date="2023-04" db="EMBL/GenBank/DDBJ databases">
        <title>Ambrosiozyma monospora NBRC 10751.</title>
        <authorList>
            <person name="Ichikawa N."/>
            <person name="Sato H."/>
            <person name="Tonouchi N."/>
        </authorList>
    </citation>
    <scope>NUCLEOTIDE SEQUENCE</scope>
    <source>
        <strain evidence="1">NBRC 10751</strain>
    </source>
</reference>
<organism evidence="1 2">
    <name type="scientific">Ambrosiozyma monospora</name>
    <name type="common">Yeast</name>
    <name type="synonym">Endomycopsis monosporus</name>
    <dbReference type="NCBI Taxonomy" id="43982"/>
    <lineage>
        <taxon>Eukaryota</taxon>
        <taxon>Fungi</taxon>
        <taxon>Dikarya</taxon>
        <taxon>Ascomycota</taxon>
        <taxon>Saccharomycotina</taxon>
        <taxon>Pichiomycetes</taxon>
        <taxon>Pichiales</taxon>
        <taxon>Pichiaceae</taxon>
        <taxon>Ambrosiozyma</taxon>
    </lineage>
</organism>